<protein>
    <submittedName>
        <fullName evidence="2">Uncharacterized protein</fullName>
    </submittedName>
</protein>
<dbReference type="Proteomes" id="UP000266841">
    <property type="component" value="Unassembled WGS sequence"/>
</dbReference>
<evidence type="ECO:0000313" key="3">
    <source>
        <dbReference type="Proteomes" id="UP000266841"/>
    </source>
</evidence>
<dbReference type="AlphaFoldDB" id="K0S7Q8"/>
<feature type="chain" id="PRO_5003837573" evidence="1">
    <location>
        <begin position="24"/>
        <end position="248"/>
    </location>
</feature>
<name>K0S7Q8_THAOC</name>
<reference evidence="2 3" key="1">
    <citation type="journal article" date="2012" name="Genome Biol.">
        <title>Genome and low-iron response of an oceanic diatom adapted to chronic iron limitation.</title>
        <authorList>
            <person name="Lommer M."/>
            <person name="Specht M."/>
            <person name="Roy A.S."/>
            <person name="Kraemer L."/>
            <person name="Andreson R."/>
            <person name="Gutowska M.A."/>
            <person name="Wolf J."/>
            <person name="Bergner S.V."/>
            <person name="Schilhabel M.B."/>
            <person name="Klostermeier U.C."/>
            <person name="Beiko R.G."/>
            <person name="Rosenstiel P."/>
            <person name="Hippler M."/>
            <person name="Laroche J."/>
        </authorList>
    </citation>
    <scope>NUCLEOTIDE SEQUENCE [LARGE SCALE GENOMIC DNA]</scope>
    <source>
        <strain evidence="2 3">CCMP1005</strain>
    </source>
</reference>
<keyword evidence="3" id="KW-1185">Reference proteome</keyword>
<feature type="non-terminal residue" evidence="2">
    <location>
        <position position="248"/>
    </location>
</feature>
<keyword evidence="1" id="KW-0732">Signal</keyword>
<proteinExistence type="predicted"/>
<accession>K0S7Q8</accession>
<comment type="caution">
    <text evidence="2">The sequence shown here is derived from an EMBL/GenBank/DDBJ whole genome shotgun (WGS) entry which is preliminary data.</text>
</comment>
<feature type="signal peptide" evidence="1">
    <location>
        <begin position="1"/>
        <end position="23"/>
    </location>
</feature>
<organism evidence="2 3">
    <name type="scientific">Thalassiosira oceanica</name>
    <name type="common">Marine diatom</name>
    <dbReference type="NCBI Taxonomy" id="159749"/>
    <lineage>
        <taxon>Eukaryota</taxon>
        <taxon>Sar</taxon>
        <taxon>Stramenopiles</taxon>
        <taxon>Ochrophyta</taxon>
        <taxon>Bacillariophyta</taxon>
        <taxon>Coscinodiscophyceae</taxon>
        <taxon>Thalassiosirophycidae</taxon>
        <taxon>Thalassiosirales</taxon>
        <taxon>Thalassiosiraceae</taxon>
        <taxon>Thalassiosira</taxon>
    </lineage>
</organism>
<evidence type="ECO:0000256" key="1">
    <source>
        <dbReference type="SAM" id="SignalP"/>
    </source>
</evidence>
<sequence>MQLSALSLAALFLSSAALGGAAAGIEDISQLESLAPGFGNSPPAIGRNIDGGSVFTNFFRAYTDRQFFVLNSVQNKYETPGTKLVELDQLMWCADLSFTNFEDDDVDASGDASVPIMGFTGHCLWGTSITRSTFLESGAQMSTAALLSNEFNRDLSVSGVFVPQSNGFDVNWHINTDNMIWRMLDDGRSTGQLIGWEVHDEGDLNPNAASSSFSSVGRVQWISANETAALMDMDVTELTPEQFMPMYK</sequence>
<evidence type="ECO:0000313" key="2">
    <source>
        <dbReference type="EMBL" id="EJK56941.1"/>
    </source>
</evidence>
<gene>
    <name evidence="2" type="ORF">THAOC_23074</name>
</gene>
<dbReference type="EMBL" id="AGNL01030081">
    <property type="protein sequence ID" value="EJK56941.1"/>
    <property type="molecule type" value="Genomic_DNA"/>
</dbReference>